<dbReference type="EMBL" id="AKWO02000063">
    <property type="protein sequence ID" value="EMF99627.1"/>
    <property type="molecule type" value="Genomic_DNA"/>
</dbReference>
<organism evidence="1 2">
    <name type="scientific">Leptospira borgpetersenii str. 200701203</name>
    <dbReference type="NCBI Taxonomy" id="1193007"/>
    <lineage>
        <taxon>Bacteria</taxon>
        <taxon>Pseudomonadati</taxon>
        <taxon>Spirochaetota</taxon>
        <taxon>Spirochaetia</taxon>
        <taxon>Leptospirales</taxon>
        <taxon>Leptospiraceae</taxon>
        <taxon>Leptospira</taxon>
    </lineage>
</organism>
<accession>M3FCR1</accession>
<protein>
    <submittedName>
        <fullName evidence="1">Uncharacterized protein</fullName>
    </submittedName>
</protein>
<comment type="caution">
    <text evidence="1">The sequence shown here is derived from an EMBL/GenBank/DDBJ whole genome shotgun (WGS) entry which is preliminary data.</text>
</comment>
<dbReference type="AlphaFoldDB" id="M3FCR1"/>
<evidence type="ECO:0000313" key="2">
    <source>
        <dbReference type="Proteomes" id="UP000011783"/>
    </source>
</evidence>
<proteinExistence type="predicted"/>
<gene>
    <name evidence="1" type="ORF">LEP1GSC123_2150</name>
</gene>
<reference evidence="1 2" key="1">
    <citation type="submission" date="2013-01" db="EMBL/GenBank/DDBJ databases">
        <authorList>
            <person name="Harkins D.M."/>
            <person name="Durkin A.S."/>
            <person name="Brinkac L.M."/>
            <person name="Haft D.H."/>
            <person name="Selengut J.D."/>
            <person name="Sanka R."/>
            <person name="DePew J."/>
            <person name="Purushe J."/>
            <person name="Picardeau M."/>
            <person name="Werts C."/>
            <person name="Goarant C."/>
            <person name="Vinetz J.M."/>
            <person name="Sutton G.G."/>
            <person name="Nierman W.C."/>
            <person name="Fouts D.E."/>
        </authorList>
    </citation>
    <scope>NUCLEOTIDE SEQUENCE [LARGE SCALE GENOMIC DNA]</scope>
    <source>
        <strain evidence="1 2">200701203</strain>
    </source>
</reference>
<dbReference type="Proteomes" id="UP000011783">
    <property type="component" value="Unassembled WGS sequence"/>
</dbReference>
<dbReference type="BioCyc" id="LBOR1193007:G11KN-3957-MONOMER"/>
<sequence length="69" mass="8216">MCDLDFYELLEPISFLRFWDKFLIRISLTFDDSFLNPNEGYHGILDSLLLFRPLHSVHESILNPRFALI</sequence>
<evidence type="ECO:0000313" key="1">
    <source>
        <dbReference type="EMBL" id="EMF99627.1"/>
    </source>
</evidence>
<name>M3FCR1_LEPBO</name>